<dbReference type="Pfam" id="PF04341">
    <property type="entry name" value="DUF485"/>
    <property type="match status" value="1"/>
</dbReference>
<accession>A0A383RUQ1</accession>
<evidence type="ECO:0000313" key="2">
    <source>
        <dbReference type="EMBL" id="SYX90503.1"/>
    </source>
</evidence>
<feature type="transmembrane region" description="Helical" evidence="1">
    <location>
        <begin position="65"/>
        <end position="84"/>
    </location>
</feature>
<keyword evidence="1" id="KW-0812">Transmembrane</keyword>
<dbReference type="RefSeq" id="WP_119141792.1">
    <property type="nucleotide sequence ID" value="NZ_CBCSFL010000007.1"/>
</dbReference>
<evidence type="ECO:0000313" key="3">
    <source>
        <dbReference type="Proteomes" id="UP000263595"/>
    </source>
</evidence>
<dbReference type="GO" id="GO:0005886">
    <property type="term" value="C:plasma membrane"/>
    <property type="evidence" value="ECO:0007669"/>
    <property type="project" value="TreeGrafter"/>
</dbReference>
<dbReference type="InterPro" id="IPR007436">
    <property type="entry name" value="DUF485"/>
</dbReference>
<protein>
    <submittedName>
        <fullName evidence="2">Inner membrane protein YjcH</fullName>
    </submittedName>
</protein>
<dbReference type="OrthoDB" id="5297034at2"/>
<name>A0A383RUQ1_9PSED</name>
<gene>
    <name evidence="2" type="primary">yjcH</name>
    <name evidence="2" type="ORF">CCOS865_02770</name>
</gene>
<dbReference type="AlphaFoldDB" id="A0A383RUQ1"/>
<dbReference type="PANTHER" id="PTHR38598">
    <property type="entry name" value="INNER MEMBRANE PROTEIN YJCH"/>
    <property type="match status" value="1"/>
</dbReference>
<dbReference type="PANTHER" id="PTHR38598:SF1">
    <property type="entry name" value="INNER MEMBRANE PROTEIN YJCH"/>
    <property type="match status" value="1"/>
</dbReference>
<keyword evidence="1" id="KW-0472">Membrane</keyword>
<dbReference type="EMBL" id="UNOZ01000019">
    <property type="protein sequence ID" value="SYX90503.1"/>
    <property type="molecule type" value="Genomic_DNA"/>
</dbReference>
<feature type="transmembrane region" description="Helical" evidence="1">
    <location>
        <begin position="26"/>
        <end position="45"/>
    </location>
</feature>
<dbReference type="InterPro" id="IPR052959">
    <property type="entry name" value="Inner_membrane_assoc"/>
</dbReference>
<keyword evidence="1" id="KW-1133">Transmembrane helix</keyword>
<evidence type="ECO:0000256" key="1">
    <source>
        <dbReference type="SAM" id="Phobius"/>
    </source>
</evidence>
<organism evidence="2 3">
    <name type="scientific">Pseudomonas reidholzensis</name>
    <dbReference type="NCBI Taxonomy" id="1785162"/>
    <lineage>
        <taxon>Bacteria</taxon>
        <taxon>Pseudomonadati</taxon>
        <taxon>Pseudomonadota</taxon>
        <taxon>Gammaproteobacteria</taxon>
        <taxon>Pseudomonadales</taxon>
        <taxon>Pseudomonadaceae</taxon>
        <taxon>Pseudomonas</taxon>
    </lineage>
</organism>
<dbReference type="Proteomes" id="UP000263595">
    <property type="component" value="Unassembled WGS sequence"/>
</dbReference>
<proteinExistence type="predicted"/>
<keyword evidence="3" id="KW-1185">Reference proteome</keyword>
<sequence length="103" mass="11440">MTSSDALNMLRKHPGYQTLVQRRNRLAFSLTFIVLGCYSLFVSAVSWRPDLLLIEPPVFGLTTGIWSALLLIVGSWLLTALYVVRANGAFDSMTHALLTEVNV</sequence>
<reference evidence="3" key="1">
    <citation type="submission" date="2018-08" db="EMBL/GenBank/DDBJ databases">
        <authorList>
            <person name="Blom J."/>
        </authorList>
    </citation>
    <scope>NUCLEOTIDE SEQUENCE [LARGE SCALE GENOMIC DNA]</scope>
    <source>
        <strain evidence="3">CCOS 865</strain>
    </source>
</reference>